<organism evidence="1 2">
    <name type="scientific">Candidatus Entotheonella gemina</name>
    <dbReference type="NCBI Taxonomy" id="1429439"/>
    <lineage>
        <taxon>Bacteria</taxon>
        <taxon>Pseudomonadati</taxon>
        <taxon>Nitrospinota/Tectimicrobiota group</taxon>
        <taxon>Candidatus Tectimicrobiota</taxon>
        <taxon>Candidatus Entotheonellia</taxon>
        <taxon>Candidatus Entotheonellales</taxon>
        <taxon>Candidatus Entotheonellaceae</taxon>
        <taxon>Candidatus Entotheonella</taxon>
    </lineage>
</organism>
<dbReference type="HOGENOM" id="CLU_2697748_0_0_7"/>
<dbReference type="Proteomes" id="UP000019140">
    <property type="component" value="Unassembled WGS sequence"/>
</dbReference>
<dbReference type="AlphaFoldDB" id="W4MDN9"/>
<comment type="caution">
    <text evidence="1">The sequence shown here is derived from an EMBL/GenBank/DDBJ whole genome shotgun (WGS) entry which is preliminary data.</text>
</comment>
<evidence type="ECO:0000313" key="2">
    <source>
        <dbReference type="Proteomes" id="UP000019140"/>
    </source>
</evidence>
<reference evidence="1 2" key="1">
    <citation type="journal article" date="2014" name="Nature">
        <title>An environmental bacterial taxon with a large and distinct metabolic repertoire.</title>
        <authorList>
            <person name="Wilson M.C."/>
            <person name="Mori T."/>
            <person name="Ruckert C."/>
            <person name="Uria A.R."/>
            <person name="Helf M.J."/>
            <person name="Takada K."/>
            <person name="Gernert C."/>
            <person name="Steffens U.A."/>
            <person name="Heycke N."/>
            <person name="Schmitt S."/>
            <person name="Rinke C."/>
            <person name="Helfrich E.J."/>
            <person name="Brachmann A.O."/>
            <person name="Gurgui C."/>
            <person name="Wakimoto T."/>
            <person name="Kracht M."/>
            <person name="Crusemann M."/>
            <person name="Hentschel U."/>
            <person name="Abe I."/>
            <person name="Matsunaga S."/>
            <person name="Kalinowski J."/>
            <person name="Takeyama H."/>
            <person name="Piel J."/>
        </authorList>
    </citation>
    <scope>NUCLEOTIDE SEQUENCE [LARGE SCALE GENOMIC DNA]</scope>
    <source>
        <strain evidence="2">TSY2</strain>
    </source>
</reference>
<sequence length="73" mass="7982">MQEIIQYAFFWRTEENVGAINLALADGSGGQVIVDSPAEASLLLDVLRNERPVFYDRANALIMTGLEPVGEGE</sequence>
<name>W4MDN9_9BACT</name>
<proteinExistence type="predicted"/>
<accession>W4MDN9</accession>
<protein>
    <submittedName>
        <fullName evidence="1">Uncharacterized protein</fullName>
    </submittedName>
</protein>
<gene>
    <name evidence="1" type="ORF">ETSY2_09325</name>
</gene>
<dbReference type="EMBL" id="AZHX01000380">
    <property type="protein sequence ID" value="ETX07757.1"/>
    <property type="molecule type" value="Genomic_DNA"/>
</dbReference>
<keyword evidence="2" id="KW-1185">Reference proteome</keyword>
<evidence type="ECO:0000313" key="1">
    <source>
        <dbReference type="EMBL" id="ETX07757.1"/>
    </source>
</evidence>